<dbReference type="EMBL" id="JAEQMM010000003">
    <property type="protein sequence ID" value="MBT1136886.1"/>
    <property type="molecule type" value="Genomic_DNA"/>
</dbReference>
<organism evidence="1 2">
    <name type="scientific">Lactiplantibacillus argentoratensis</name>
    <dbReference type="NCBI Taxonomy" id="271881"/>
    <lineage>
        <taxon>Bacteria</taxon>
        <taxon>Bacillati</taxon>
        <taxon>Bacillota</taxon>
        <taxon>Bacilli</taxon>
        <taxon>Lactobacillales</taxon>
        <taxon>Lactobacillaceae</taxon>
        <taxon>Lactiplantibacillus</taxon>
    </lineage>
</organism>
<dbReference type="RefSeq" id="WP_214417538.1">
    <property type="nucleotide sequence ID" value="NZ_JAEQMM010000003.1"/>
</dbReference>
<name>A0ABS5UE77_9LACO</name>
<gene>
    <name evidence="1" type="ORF">JKL17_01835</name>
</gene>
<reference evidence="1 2" key="1">
    <citation type="submission" date="2021-01" db="EMBL/GenBank/DDBJ databases">
        <title>High-quality draft genome sequence data of six Lactiplantibacillus plantarum subsp. argentoratensis strains isolated from various Greek sourdoughs.</title>
        <authorList>
            <person name="Syrokou M.K."/>
            <person name="Paramithiotis S."/>
            <person name="Skandamis P.N."/>
            <person name="Drosinos E.H."/>
            <person name="Bosnea L."/>
            <person name="Mataragas M."/>
        </authorList>
    </citation>
    <scope>NUCLEOTIDE SEQUENCE [LARGE SCALE GENOMIC DNA]</scope>
    <source>
        <strain evidence="1 2">LQC 2520</strain>
    </source>
</reference>
<comment type="caution">
    <text evidence="1">The sequence shown here is derived from an EMBL/GenBank/DDBJ whole genome shotgun (WGS) entry which is preliminary data.</text>
</comment>
<protein>
    <submittedName>
        <fullName evidence="1">Uncharacterized protein</fullName>
    </submittedName>
</protein>
<evidence type="ECO:0000313" key="2">
    <source>
        <dbReference type="Proteomes" id="UP000694640"/>
    </source>
</evidence>
<evidence type="ECO:0000313" key="1">
    <source>
        <dbReference type="EMBL" id="MBT1136886.1"/>
    </source>
</evidence>
<dbReference type="Proteomes" id="UP000694640">
    <property type="component" value="Unassembled WGS sequence"/>
</dbReference>
<keyword evidence="2" id="KW-1185">Reference proteome</keyword>
<accession>A0ABS5UE77</accession>
<proteinExistence type="predicted"/>
<sequence>MKKVLSEWQSYSAMSEFLESYYWATEDDDLGSLLGSVTLWSNDGELFDQAISDDWHTFFVDVSDESHHTLFQSFQVVKQFVNEYLPDITVATPVSGNLTYAIRTICDMAEVQRNQDPIWKNWVAAVDWVTTPNVEPVNESPFLKTGQSLPNPKEKGFRKNQFPIAKVLPVPRPEIPMGPSLEKVDLTQSYYAFVKFLQHYYQVSDDSELGNFLQQNRAISENNEEYRYWKEEFSESSGNKTLLDILKVFLMIKDYFEIEFPDNALHTHPVRKLSCNLWKAAYLSHSQRVQTEVWQNWLTAVHQVME</sequence>